<feature type="compositionally biased region" description="Basic residues" evidence="1">
    <location>
        <begin position="35"/>
        <end position="46"/>
    </location>
</feature>
<comment type="caution">
    <text evidence="2">The sequence shown here is derived from an EMBL/GenBank/DDBJ whole genome shotgun (WGS) entry which is preliminary data.</text>
</comment>
<evidence type="ECO:0000313" key="2">
    <source>
        <dbReference type="EMBL" id="KAH7321042.1"/>
    </source>
</evidence>
<name>A0A8K0SQ71_9HYPO</name>
<dbReference type="Proteomes" id="UP000813444">
    <property type="component" value="Unassembled WGS sequence"/>
</dbReference>
<organism evidence="2 3">
    <name type="scientific">Stachybotrys elegans</name>
    <dbReference type="NCBI Taxonomy" id="80388"/>
    <lineage>
        <taxon>Eukaryota</taxon>
        <taxon>Fungi</taxon>
        <taxon>Dikarya</taxon>
        <taxon>Ascomycota</taxon>
        <taxon>Pezizomycotina</taxon>
        <taxon>Sordariomycetes</taxon>
        <taxon>Hypocreomycetidae</taxon>
        <taxon>Hypocreales</taxon>
        <taxon>Stachybotryaceae</taxon>
        <taxon>Stachybotrys</taxon>
    </lineage>
</organism>
<dbReference type="EMBL" id="JAGPNK010000005">
    <property type="protein sequence ID" value="KAH7321042.1"/>
    <property type="molecule type" value="Genomic_DNA"/>
</dbReference>
<dbReference type="AlphaFoldDB" id="A0A8K0SQ71"/>
<gene>
    <name evidence="2" type="ORF">B0I35DRAFT_428424</name>
</gene>
<sequence>MVIPAQAKMPAAARKRKVSSNDEQDEEHPAPKRTAQSKRRAPARSKKQVDQEDSIDEGRTLSRDFFEAAKRSDKRPNALQAKEDVNTKVQEVLDLIDQTRDDLSRLTTPKVATLDQLLADALPTDGAKLGHTLGLSSTIQDGKDVFRGAQRSLKSFKKMVERYSAANIRDMGIKKPTWMRWKSDTSDLRELNESATNTTAQILHGIVVPAACRDTMPPSAARDDIQEVAWDMLAESRSKSKEDNWGALAQDILKVASSAARLLPN</sequence>
<feature type="region of interest" description="Disordered" evidence="1">
    <location>
        <begin position="1"/>
        <end position="60"/>
    </location>
</feature>
<keyword evidence="3" id="KW-1185">Reference proteome</keyword>
<proteinExistence type="predicted"/>
<accession>A0A8K0SQ71</accession>
<protein>
    <submittedName>
        <fullName evidence="2">Uncharacterized protein</fullName>
    </submittedName>
</protein>
<dbReference type="OrthoDB" id="3598799at2759"/>
<evidence type="ECO:0000313" key="3">
    <source>
        <dbReference type="Proteomes" id="UP000813444"/>
    </source>
</evidence>
<evidence type="ECO:0000256" key="1">
    <source>
        <dbReference type="SAM" id="MobiDB-lite"/>
    </source>
</evidence>
<reference evidence="2" key="1">
    <citation type="journal article" date="2021" name="Nat. Commun.">
        <title>Genetic determinants of endophytism in the Arabidopsis root mycobiome.</title>
        <authorList>
            <person name="Mesny F."/>
            <person name="Miyauchi S."/>
            <person name="Thiergart T."/>
            <person name="Pickel B."/>
            <person name="Atanasova L."/>
            <person name="Karlsson M."/>
            <person name="Huettel B."/>
            <person name="Barry K.W."/>
            <person name="Haridas S."/>
            <person name="Chen C."/>
            <person name="Bauer D."/>
            <person name="Andreopoulos W."/>
            <person name="Pangilinan J."/>
            <person name="LaButti K."/>
            <person name="Riley R."/>
            <person name="Lipzen A."/>
            <person name="Clum A."/>
            <person name="Drula E."/>
            <person name="Henrissat B."/>
            <person name="Kohler A."/>
            <person name="Grigoriev I.V."/>
            <person name="Martin F.M."/>
            <person name="Hacquard S."/>
        </authorList>
    </citation>
    <scope>NUCLEOTIDE SEQUENCE</scope>
    <source>
        <strain evidence="2">MPI-CAGE-CH-0235</strain>
    </source>
</reference>